<dbReference type="EMBL" id="CP032228">
    <property type="protein sequence ID" value="QFI63731.1"/>
    <property type="molecule type" value="Genomic_DNA"/>
</dbReference>
<feature type="chain" id="PRO_5024840054" description="Lipoprotein" evidence="1">
    <location>
        <begin position="22"/>
        <end position="193"/>
    </location>
</feature>
<dbReference type="Proteomes" id="UP000325385">
    <property type="component" value="Chromosome"/>
</dbReference>
<protein>
    <recommendedName>
        <fullName evidence="4">Lipoprotein</fullName>
    </recommendedName>
</protein>
<dbReference type="GeneID" id="69697836"/>
<dbReference type="RefSeq" id="WP_151885873.1">
    <property type="nucleotide sequence ID" value="NZ_CP032228.1"/>
</dbReference>
<feature type="signal peptide" evidence="1">
    <location>
        <begin position="1"/>
        <end position="21"/>
    </location>
</feature>
<sequence length="193" mass="20831">MKKLLAMALLGALTSSCTGSAGEPRSASLAGHSAARSEMDRTAAAVLYRAQSAYEDGDRAALSLALSRLDAVGLHPVGEEANDVFARWRAAADQPAITRGRILGPGFMVGELAPKEERALEQTFLSGRGAAISLSALEGRPLEISVRDSSDQSLCRKVAERVTCRWVPLYTHRHTITLRNPNTKKTRYQLVID</sequence>
<proteinExistence type="predicted"/>
<keyword evidence="1" id="KW-0732">Signal</keyword>
<dbReference type="AlphaFoldDB" id="A0A5P6NCH4"/>
<evidence type="ECO:0000313" key="3">
    <source>
        <dbReference type="Proteomes" id="UP000325385"/>
    </source>
</evidence>
<organism evidence="2 3">
    <name type="scientific">Qipengyuania flava</name>
    <dbReference type="NCBI Taxonomy" id="192812"/>
    <lineage>
        <taxon>Bacteria</taxon>
        <taxon>Pseudomonadati</taxon>
        <taxon>Pseudomonadota</taxon>
        <taxon>Alphaproteobacteria</taxon>
        <taxon>Sphingomonadales</taxon>
        <taxon>Erythrobacteraceae</taxon>
        <taxon>Qipengyuania</taxon>
    </lineage>
</organism>
<accession>A0A5P6NCH4</accession>
<dbReference type="PROSITE" id="PS51257">
    <property type="entry name" value="PROKAR_LIPOPROTEIN"/>
    <property type="match status" value="1"/>
</dbReference>
<name>A0A5P6NCH4_9SPHN</name>
<gene>
    <name evidence="2" type="ORF">D0Y83_11010</name>
</gene>
<evidence type="ECO:0008006" key="4">
    <source>
        <dbReference type="Google" id="ProtNLM"/>
    </source>
</evidence>
<evidence type="ECO:0000313" key="2">
    <source>
        <dbReference type="EMBL" id="QFI63731.1"/>
    </source>
</evidence>
<reference evidence="3" key="1">
    <citation type="submission" date="2018-09" db="EMBL/GenBank/DDBJ databases">
        <title>Nocardia yunnanensis sp. nov., an actinomycete isolated from a soil sample.</title>
        <authorList>
            <person name="Zhang J."/>
        </authorList>
    </citation>
    <scope>NUCLEOTIDE SEQUENCE [LARGE SCALE GENOMIC DNA]</scope>
    <source>
        <strain evidence="3">21-3</strain>
    </source>
</reference>
<evidence type="ECO:0000256" key="1">
    <source>
        <dbReference type="SAM" id="SignalP"/>
    </source>
</evidence>